<keyword evidence="5" id="KW-0472">Membrane</keyword>
<evidence type="ECO:0000259" key="6">
    <source>
        <dbReference type="Pfam" id="PF01494"/>
    </source>
</evidence>
<feature type="transmembrane region" description="Helical" evidence="5">
    <location>
        <begin position="660"/>
        <end position="680"/>
    </location>
</feature>
<evidence type="ECO:0000256" key="1">
    <source>
        <dbReference type="ARBA" id="ARBA00007992"/>
    </source>
</evidence>
<dbReference type="GO" id="GO:0071949">
    <property type="term" value="F:FAD binding"/>
    <property type="evidence" value="ECO:0007669"/>
    <property type="project" value="InterPro"/>
</dbReference>
<feature type="transmembrane region" description="Helical" evidence="5">
    <location>
        <begin position="629"/>
        <end position="648"/>
    </location>
</feature>
<dbReference type="EMBL" id="KQ947411">
    <property type="protein sequence ID" value="KUJ19502.1"/>
    <property type="molecule type" value="Genomic_DNA"/>
</dbReference>
<organism evidence="7 8">
    <name type="scientific">Mollisia scopiformis</name>
    <name type="common">Conifer needle endophyte fungus</name>
    <name type="synonym">Phialocephala scopiformis</name>
    <dbReference type="NCBI Taxonomy" id="149040"/>
    <lineage>
        <taxon>Eukaryota</taxon>
        <taxon>Fungi</taxon>
        <taxon>Dikarya</taxon>
        <taxon>Ascomycota</taxon>
        <taxon>Pezizomycotina</taxon>
        <taxon>Leotiomycetes</taxon>
        <taxon>Helotiales</taxon>
        <taxon>Mollisiaceae</taxon>
        <taxon>Mollisia</taxon>
    </lineage>
</organism>
<evidence type="ECO:0000256" key="3">
    <source>
        <dbReference type="ARBA" id="ARBA00022827"/>
    </source>
</evidence>
<keyword evidence="5" id="KW-1133">Transmembrane helix</keyword>
<sequence>MKEGRPFKVIIVGGGIAGLTLANALERGNIDYVLLEARGDIAPQVGASIGILPNGSRIFDQMGMYETLEPYAVRPDGDIVWVRGKKINTTYAGDLLKARFGYRPLFMEREKVLRIMYENLRDKSKIQINARCKTIEHSEQGVTVKCEDGKEYKGDVVVGADGVHSFVRSEMRRYADAKTEELMKQDKKSLSAEYTCLFGISEAVDGIKEGDLHRAYDKDLSFMIIGGINRTYFFVFKKLAKRYFAPDIPKYSTSDAESYANMYTDYVVGGTNGTTKFGDIWAKRRTSNLVPTEEAHNEAWTFGRFACVGDSIHKMTPNAGAGGNASVESAGALANCIYDLVHTDKYEKMDYASVEKALKSFHDVRKDRMTYITQEANDFTRIEAMATMKDKFLALYVMPNAADFLVDSWAATMVGAVKLDFLPRPKRSIGNSMPFHPKRGYGQGEKMLKRAMFALPLLVVYWMGSTLMGDCQTKMMPFLEAVTAKPWVEDVTGRVPVKEVYTGIKGLDDVVKLYVAAFTPSIAGLDHTLTTGSLRHSVGTINLYAPQRLQILTFFTDITAVTTIWLIESCRRANFFTFTTIPLFFMIYAQLAGIGVVAPIFYFLHYIMTPASKFHTSDNRLVQVSYAKTVLPAIIIGYCIPTAATYWPTSSLSTLQSWNYVWQFFPVLIVGFHGLFARCVKDTTDVDKYKNVKADLPYLRSAYIFSAIVSAGMYWYVYAVTPIPFLDIFFKDLADSRRAMHTLTEIIGTMLKFDEIFCFLSSAVWTLLCFRDLKSERRLKTSWFNVLGAMALSTVLLGPGASFALMWWWREEILARKMDEDE</sequence>
<keyword evidence="8" id="KW-1185">Reference proteome</keyword>
<dbReference type="GO" id="GO:0004497">
    <property type="term" value="F:monooxygenase activity"/>
    <property type="evidence" value="ECO:0007669"/>
    <property type="project" value="InterPro"/>
</dbReference>
<feature type="domain" description="FAD-binding" evidence="6">
    <location>
        <begin position="8"/>
        <end position="171"/>
    </location>
</feature>
<dbReference type="InterPro" id="IPR002938">
    <property type="entry name" value="FAD-bd"/>
</dbReference>
<dbReference type="InterPro" id="IPR036188">
    <property type="entry name" value="FAD/NAD-bd_sf"/>
</dbReference>
<feature type="domain" description="FAD-binding" evidence="6">
    <location>
        <begin position="293"/>
        <end position="337"/>
    </location>
</feature>
<dbReference type="AlphaFoldDB" id="A0A194XIA8"/>
<keyword evidence="2" id="KW-0285">Flavoprotein</keyword>
<dbReference type="PANTHER" id="PTHR47356:SF2">
    <property type="entry name" value="FAD-BINDING DOMAIN-CONTAINING PROTEIN-RELATED"/>
    <property type="match status" value="1"/>
</dbReference>
<keyword evidence="4" id="KW-0560">Oxidoreductase</keyword>
<evidence type="ECO:0000256" key="2">
    <source>
        <dbReference type="ARBA" id="ARBA00022630"/>
    </source>
</evidence>
<dbReference type="OrthoDB" id="10029326at2759"/>
<dbReference type="PRINTS" id="PR00420">
    <property type="entry name" value="RNGMNOXGNASE"/>
</dbReference>
<accession>A0A194XIA8</accession>
<feature type="transmembrane region" description="Helical" evidence="5">
    <location>
        <begin position="587"/>
        <end position="608"/>
    </location>
</feature>
<dbReference type="KEGG" id="psco:LY89DRAFT_706207"/>
<feature type="transmembrane region" description="Helical" evidence="5">
    <location>
        <begin position="782"/>
        <end position="809"/>
    </location>
</feature>
<dbReference type="SUPFAM" id="SSF51905">
    <property type="entry name" value="FAD/NAD(P)-binding domain"/>
    <property type="match status" value="1"/>
</dbReference>
<dbReference type="Pfam" id="PF01494">
    <property type="entry name" value="FAD_binding_3"/>
    <property type="match status" value="2"/>
</dbReference>
<name>A0A194XIA8_MOLSC</name>
<dbReference type="Proteomes" id="UP000070700">
    <property type="component" value="Unassembled WGS sequence"/>
</dbReference>
<gene>
    <name evidence="7" type="ORF">LY89DRAFT_706207</name>
</gene>
<feature type="transmembrane region" description="Helical" evidence="5">
    <location>
        <begin position="701"/>
        <end position="726"/>
    </location>
</feature>
<dbReference type="InParanoid" id="A0A194XIA8"/>
<dbReference type="RefSeq" id="XP_018073857.1">
    <property type="nucleotide sequence ID" value="XM_018217508.1"/>
</dbReference>
<evidence type="ECO:0000256" key="5">
    <source>
        <dbReference type="SAM" id="Phobius"/>
    </source>
</evidence>
<dbReference type="GeneID" id="28827234"/>
<dbReference type="PANTHER" id="PTHR47356">
    <property type="entry name" value="FAD-DEPENDENT MONOOXYGENASE ASQG-RELATED"/>
    <property type="match status" value="1"/>
</dbReference>
<protein>
    <submittedName>
        <fullName evidence="7">FAD/NAD(P)-binding domain-containing protein</fullName>
    </submittedName>
</protein>
<reference evidence="7 8" key="1">
    <citation type="submission" date="2015-10" db="EMBL/GenBank/DDBJ databases">
        <title>Full genome of DAOMC 229536 Phialocephala scopiformis, a fungal endophyte of spruce producing the potent anti-insectan compound rugulosin.</title>
        <authorList>
            <consortium name="DOE Joint Genome Institute"/>
            <person name="Walker A.K."/>
            <person name="Frasz S.L."/>
            <person name="Seifert K.A."/>
            <person name="Miller J.D."/>
            <person name="Mondo S.J."/>
            <person name="Labutti K."/>
            <person name="Lipzen A."/>
            <person name="Dockter R."/>
            <person name="Kennedy M."/>
            <person name="Grigoriev I.V."/>
            <person name="Spatafora J.W."/>
        </authorList>
    </citation>
    <scope>NUCLEOTIDE SEQUENCE [LARGE SCALE GENOMIC DNA]</scope>
    <source>
        <strain evidence="7 8">CBS 120377</strain>
    </source>
</reference>
<comment type="similarity">
    <text evidence="1">Belongs to the paxM FAD-dependent monooxygenase family.</text>
</comment>
<evidence type="ECO:0000313" key="8">
    <source>
        <dbReference type="Proteomes" id="UP000070700"/>
    </source>
</evidence>
<dbReference type="InterPro" id="IPR050562">
    <property type="entry name" value="FAD_mOase_fung"/>
</dbReference>
<dbReference type="Gene3D" id="3.50.50.60">
    <property type="entry name" value="FAD/NAD(P)-binding domain"/>
    <property type="match status" value="1"/>
</dbReference>
<evidence type="ECO:0000256" key="4">
    <source>
        <dbReference type="ARBA" id="ARBA00023002"/>
    </source>
</evidence>
<keyword evidence="3" id="KW-0274">FAD</keyword>
<evidence type="ECO:0000313" key="7">
    <source>
        <dbReference type="EMBL" id="KUJ19502.1"/>
    </source>
</evidence>
<keyword evidence="5" id="KW-0812">Transmembrane</keyword>
<proteinExistence type="inferred from homology"/>